<dbReference type="Pfam" id="PF13765">
    <property type="entry name" value="PRY"/>
    <property type="match status" value="1"/>
</dbReference>
<dbReference type="GeneTree" id="ENSGT01030000234583"/>
<dbReference type="Pfam" id="PF00622">
    <property type="entry name" value="SPRY"/>
    <property type="match status" value="1"/>
</dbReference>
<dbReference type="PRINTS" id="PR01407">
    <property type="entry name" value="BUTYPHLNCDUF"/>
</dbReference>
<dbReference type="InterPro" id="IPR043136">
    <property type="entry name" value="B30.2/SPRY_sf"/>
</dbReference>
<reference evidence="2 3" key="1">
    <citation type="submission" date="2020-02" db="EMBL/GenBank/DDBJ databases">
        <title>Esox lucius (northern pike) genome, fEsoLuc1, primary haplotype.</title>
        <authorList>
            <person name="Myers G."/>
            <person name="Karagic N."/>
            <person name="Meyer A."/>
            <person name="Pippel M."/>
            <person name="Reichard M."/>
            <person name="Winkler S."/>
            <person name="Tracey A."/>
            <person name="Sims Y."/>
            <person name="Howe K."/>
            <person name="Rhie A."/>
            <person name="Formenti G."/>
            <person name="Durbin R."/>
            <person name="Fedrigo O."/>
            <person name="Jarvis E.D."/>
        </authorList>
    </citation>
    <scope>NUCLEOTIDE SEQUENCE [LARGE SCALE GENOMIC DNA]</scope>
</reference>
<dbReference type="PROSITE" id="PS50188">
    <property type="entry name" value="B302_SPRY"/>
    <property type="match status" value="1"/>
</dbReference>
<keyword evidence="3" id="KW-1185">Reference proteome</keyword>
<evidence type="ECO:0000259" key="1">
    <source>
        <dbReference type="PROSITE" id="PS50188"/>
    </source>
</evidence>
<dbReference type="Ensembl" id="ENSELUT00000101763.1">
    <property type="protein sequence ID" value="ENSELUP00000094095.1"/>
    <property type="gene ID" value="ENSELUG00000036553.1"/>
</dbReference>
<dbReference type="Proteomes" id="UP000265140">
    <property type="component" value="Chromosome 4"/>
</dbReference>
<reference evidence="2" key="2">
    <citation type="submission" date="2025-08" db="UniProtKB">
        <authorList>
            <consortium name="Ensembl"/>
        </authorList>
    </citation>
    <scope>IDENTIFICATION</scope>
</reference>
<dbReference type="InterPro" id="IPR050143">
    <property type="entry name" value="TRIM/RBCC"/>
</dbReference>
<accession>A0AAY5L0L1</accession>
<dbReference type="SUPFAM" id="SSF49899">
    <property type="entry name" value="Concanavalin A-like lectins/glucanases"/>
    <property type="match status" value="1"/>
</dbReference>
<dbReference type="AlphaFoldDB" id="A0AAY5L0L1"/>
<dbReference type="InterPro" id="IPR003879">
    <property type="entry name" value="Butyrophylin_SPRY"/>
</dbReference>
<dbReference type="InterPro" id="IPR013320">
    <property type="entry name" value="ConA-like_dom_sf"/>
</dbReference>
<protein>
    <recommendedName>
        <fullName evidence="1">B30.2/SPRY domain-containing protein</fullName>
    </recommendedName>
</protein>
<name>A0AAY5L0L1_ESOLU</name>
<organism evidence="2 3">
    <name type="scientific">Esox lucius</name>
    <name type="common">Northern pike</name>
    <dbReference type="NCBI Taxonomy" id="8010"/>
    <lineage>
        <taxon>Eukaryota</taxon>
        <taxon>Metazoa</taxon>
        <taxon>Chordata</taxon>
        <taxon>Craniata</taxon>
        <taxon>Vertebrata</taxon>
        <taxon>Euteleostomi</taxon>
        <taxon>Actinopterygii</taxon>
        <taxon>Neopterygii</taxon>
        <taxon>Teleostei</taxon>
        <taxon>Protacanthopterygii</taxon>
        <taxon>Esociformes</taxon>
        <taxon>Esocidae</taxon>
        <taxon>Esox</taxon>
    </lineage>
</organism>
<evidence type="ECO:0000313" key="3">
    <source>
        <dbReference type="Proteomes" id="UP000265140"/>
    </source>
</evidence>
<feature type="domain" description="B30.2/SPRY" evidence="1">
    <location>
        <begin position="135"/>
        <end position="331"/>
    </location>
</feature>
<evidence type="ECO:0000313" key="2">
    <source>
        <dbReference type="Ensembl" id="ENSELUP00000094095.1"/>
    </source>
</evidence>
<sequence>MKIAKDKQMVYIQAIKRSFQTEKYIEMQAKRTVYHIEHHFGELYIFIDEEKKKSVGAINMEMISNIKMLKDKSEELSTTITCLSNKIRVVEEGLESDHVAFLQRYQAIRKLSRTHCTVPDPQLVSGALIDVVKHLGNLEFSVTQKLHQSRSYYPVILDPNTAHRDICVDKTLTEITMNDSDYSEDIDKHPGSPERFNLHPWILASEGFDSGINSWTVKIEIFKGCCSWAIGLLEGSVSRHGVIDKGVWSLVYDEDVYTAHSGSKEPVTLTLEKDLLTVRVALDWDQGLLSFFDVDNDLHIHTFKHIFRNKVYPFFSKKCDEHTLTILNGVS</sequence>
<dbReference type="InterPro" id="IPR006574">
    <property type="entry name" value="PRY"/>
</dbReference>
<proteinExistence type="predicted"/>
<reference evidence="2" key="3">
    <citation type="submission" date="2025-09" db="UniProtKB">
        <authorList>
            <consortium name="Ensembl"/>
        </authorList>
    </citation>
    <scope>IDENTIFICATION</scope>
</reference>
<dbReference type="InterPro" id="IPR001870">
    <property type="entry name" value="B30.2/SPRY"/>
</dbReference>
<dbReference type="InterPro" id="IPR003877">
    <property type="entry name" value="SPRY_dom"/>
</dbReference>
<dbReference type="PANTHER" id="PTHR24103">
    <property type="entry name" value="E3 UBIQUITIN-PROTEIN LIGASE TRIM"/>
    <property type="match status" value="1"/>
</dbReference>
<dbReference type="Gene3D" id="2.60.120.920">
    <property type="match status" value="1"/>
</dbReference>